<dbReference type="Proteomes" id="UP000009080">
    <property type="component" value="Chromosome"/>
</dbReference>
<dbReference type="RefSeq" id="WP_015818895.1">
    <property type="nucleotide sequence ID" value="NC_012997.1"/>
</dbReference>
<dbReference type="KEGG" id="ttu:TERTU_3457"/>
<feature type="domain" description="DUF4097" evidence="2">
    <location>
        <begin position="39"/>
        <end position="210"/>
    </location>
</feature>
<dbReference type="InterPro" id="IPR025164">
    <property type="entry name" value="Toastrack_DUF4097"/>
</dbReference>
<evidence type="ECO:0000256" key="1">
    <source>
        <dbReference type="SAM" id="SignalP"/>
    </source>
</evidence>
<protein>
    <recommendedName>
        <fullName evidence="2">DUF4097 domain-containing protein</fullName>
    </recommendedName>
</protein>
<sequence>MKKLIGALLTAVGGMNLAPAALADDTVSKDWSYDLAPYQRLTLSAEHTDVQISQSQQDKIYLELEQKVISGDPQTCLLDIRAVVRESELKIATDWPYGADKNHCKVKRTLKVALDERAIRRFDLKLEHGHLDVASLGVKTQQFSVEHGAVKAGTFAGTTTSLNTRHTNVKIDKVEVANFNLDGSHGDMTVGTLQSDTLSGRWRHGDIQLASVSTKTVDLDHAHGGVVLAEHRGTKLSIHNEHGLIKAAKSDAVAVELANSHGDISYSGASDQINVKSSHGDVKLIQKNSEFKQVIGRTSHGHINVKVPTASVCDYRIGKESKIDQDVVRQSGDCSKGGEISLAGRSGGQSISAI</sequence>
<evidence type="ECO:0000259" key="2">
    <source>
        <dbReference type="Pfam" id="PF13349"/>
    </source>
</evidence>
<evidence type="ECO:0000313" key="4">
    <source>
        <dbReference type="Proteomes" id="UP000009080"/>
    </source>
</evidence>
<name>C5BQV5_TERTT</name>
<feature type="signal peptide" evidence="1">
    <location>
        <begin position="1"/>
        <end position="23"/>
    </location>
</feature>
<evidence type="ECO:0000313" key="3">
    <source>
        <dbReference type="EMBL" id="ACR12783.1"/>
    </source>
</evidence>
<reference evidence="3 4" key="1">
    <citation type="journal article" date="2009" name="PLoS ONE">
        <title>The complete genome of Teredinibacter turnerae T7901: an intracellular endosymbiont of marine wood-boring bivalves (shipworms).</title>
        <authorList>
            <person name="Yang J.C."/>
            <person name="Madupu R."/>
            <person name="Durkin A.S."/>
            <person name="Ekborg N.A."/>
            <person name="Pedamallu C.S."/>
            <person name="Hostetler J.B."/>
            <person name="Radune D."/>
            <person name="Toms B.S."/>
            <person name="Henrissat B."/>
            <person name="Coutinho P.M."/>
            <person name="Schwarz S."/>
            <person name="Field L."/>
            <person name="Trindade-Silva A.E."/>
            <person name="Soares C.A.G."/>
            <person name="Elshahawi S."/>
            <person name="Hanora A."/>
            <person name="Schmidt E.W."/>
            <person name="Haygood M.G."/>
            <person name="Posfai J."/>
            <person name="Benner J."/>
            <person name="Madinger C."/>
            <person name="Nove J."/>
            <person name="Anton B."/>
            <person name="Chaudhary K."/>
            <person name="Foster J."/>
            <person name="Holman A."/>
            <person name="Kumar S."/>
            <person name="Lessard P.A."/>
            <person name="Luyten Y.A."/>
            <person name="Slatko B."/>
            <person name="Wood N."/>
            <person name="Wu B."/>
            <person name="Teplitski M."/>
            <person name="Mougous J.D."/>
            <person name="Ward N."/>
            <person name="Eisen J.A."/>
            <person name="Badger J.H."/>
            <person name="Distel D.L."/>
        </authorList>
    </citation>
    <scope>NUCLEOTIDE SEQUENCE [LARGE SCALE GENOMIC DNA]</scope>
    <source>
        <strain evidence="4">ATCC 39867 / T7901</strain>
    </source>
</reference>
<gene>
    <name evidence="3" type="ordered locus">TERTU_3457</name>
</gene>
<dbReference type="EMBL" id="CP001614">
    <property type="protein sequence ID" value="ACR12783.1"/>
    <property type="molecule type" value="Genomic_DNA"/>
</dbReference>
<dbReference type="Pfam" id="PF13349">
    <property type="entry name" value="DUF4097"/>
    <property type="match status" value="1"/>
</dbReference>
<keyword evidence="4" id="KW-1185">Reference proteome</keyword>
<feature type="chain" id="PRO_5002946589" description="DUF4097 domain-containing protein" evidence="1">
    <location>
        <begin position="24"/>
        <end position="354"/>
    </location>
</feature>
<accession>C5BQV5</accession>
<dbReference type="HOGENOM" id="CLU_782874_0_0_6"/>
<organism evidence="3 4">
    <name type="scientific">Teredinibacter turnerae (strain ATCC 39867 / T7901)</name>
    <dbReference type="NCBI Taxonomy" id="377629"/>
    <lineage>
        <taxon>Bacteria</taxon>
        <taxon>Pseudomonadati</taxon>
        <taxon>Pseudomonadota</taxon>
        <taxon>Gammaproteobacteria</taxon>
        <taxon>Cellvibrionales</taxon>
        <taxon>Cellvibrionaceae</taxon>
        <taxon>Teredinibacter</taxon>
    </lineage>
</organism>
<dbReference type="AlphaFoldDB" id="C5BQV5"/>
<keyword evidence="1" id="KW-0732">Signal</keyword>
<dbReference type="eggNOG" id="COG3595">
    <property type="taxonomic scope" value="Bacteria"/>
</dbReference>
<proteinExistence type="predicted"/>
<dbReference type="OrthoDB" id="6379595at2"/>
<dbReference type="STRING" id="377629.TERTU_3457"/>